<sequence length="356" mass="39529">MALLPEKPTSQTVEAIYSFWAGKQSQPRAYLGGSVIGRECERQLWYGFRWATGGERFEGRMQRLFDRGQREEAVFVSELRAIGCEVYDIDPATGAQFNFKAVGGHAGGSMDAAILGVPEAPKTYHVAEFKTHNAKSFVTLQKDGVQKAKPEHYAQMQIYMHWSQLTRALYLAVNKDTDDLYSERVRYDATFAKSLEAKAERVIYGKEPPHGISADPSFYKCKFCPASPVCHTNRLPAVSCRTCAHATPEPDGDGRWSCAKWKADIPLDAQRTGCPEHRYIPALLKRWGEATDASEGGNWVEYTSADGVVFRNGPRGPGSFGSEELAAMTPAILRDSLANEIRDEFDGRFVPVEEAA</sequence>
<name>A0A7X5QS11_9GAMM</name>
<reference evidence="1 2" key="1">
    <citation type="journal article" date="2006" name="Int. J. Syst. Evol. Microbiol.">
        <title>Dyella yeojuensis sp. nov., isolated from greenhouse soil in Korea.</title>
        <authorList>
            <person name="Kim B.Y."/>
            <person name="Weon H.Y."/>
            <person name="Lee K.H."/>
            <person name="Seok S.J."/>
            <person name="Kwon S.W."/>
            <person name="Go S.J."/>
            <person name="Stackebrandt E."/>
        </authorList>
    </citation>
    <scope>NUCLEOTIDE SEQUENCE [LARGE SCALE GENOMIC DNA]</scope>
    <source>
        <strain evidence="1 2">DSM 17673</strain>
    </source>
</reference>
<dbReference type="RefSeq" id="WP_166698051.1">
    <property type="nucleotide sequence ID" value="NZ_JAAQTL010000001.1"/>
</dbReference>
<evidence type="ECO:0000313" key="2">
    <source>
        <dbReference type="Proteomes" id="UP000518878"/>
    </source>
</evidence>
<dbReference type="Proteomes" id="UP000518878">
    <property type="component" value="Unassembled WGS sequence"/>
</dbReference>
<proteinExistence type="predicted"/>
<dbReference type="Gene3D" id="3.90.320.10">
    <property type="match status" value="1"/>
</dbReference>
<dbReference type="AlphaFoldDB" id="A0A7X5QS11"/>
<accession>A0A7X5QS11</accession>
<comment type="caution">
    <text evidence="1">The sequence shown here is derived from an EMBL/GenBank/DDBJ whole genome shotgun (WGS) entry which is preliminary data.</text>
</comment>
<dbReference type="InterPro" id="IPR011604">
    <property type="entry name" value="PDDEXK-like_dom_sf"/>
</dbReference>
<evidence type="ECO:0000313" key="1">
    <source>
        <dbReference type="EMBL" id="NID14333.1"/>
    </source>
</evidence>
<protein>
    <submittedName>
        <fullName evidence="1">Oxidoreductase</fullName>
    </submittedName>
</protein>
<keyword evidence="2" id="KW-1185">Reference proteome</keyword>
<dbReference type="EMBL" id="JAAQTL010000001">
    <property type="protein sequence ID" value="NID14333.1"/>
    <property type="molecule type" value="Genomic_DNA"/>
</dbReference>
<gene>
    <name evidence="1" type="ORF">HBF32_02505</name>
</gene>
<organism evidence="1 2">
    <name type="scientific">Luteibacter yeojuensis</name>
    <dbReference type="NCBI Taxonomy" id="345309"/>
    <lineage>
        <taxon>Bacteria</taxon>
        <taxon>Pseudomonadati</taxon>
        <taxon>Pseudomonadota</taxon>
        <taxon>Gammaproteobacteria</taxon>
        <taxon>Lysobacterales</taxon>
        <taxon>Rhodanobacteraceae</taxon>
        <taxon>Luteibacter</taxon>
    </lineage>
</organism>